<protein>
    <submittedName>
        <fullName evidence="2">Uncharacterized protein</fullName>
    </submittedName>
</protein>
<gene>
    <name evidence="2" type="ORF">KC01_LOCUS32030</name>
</gene>
<evidence type="ECO:0000256" key="1">
    <source>
        <dbReference type="SAM" id="MobiDB-lite"/>
    </source>
</evidence>
<sequence>MMGTLSREDLNDLFPGPENFIRRKAVWQVCQSHSVFDEGSLQEAFNLTDSCTKNHSQPKASTPEKAASFNYRSPAKVVKLLSPDYVLYVDTDVAKERKKYFELAKIGKEGDFKMNRDLRCRLIRNTMTSMIAILRATGCEESKKYPDKPEIILMAKRMVQYYPMLEDRDARSPWTTVYKQLYKRLQNMRSPQKSTPGKPRNAPEKPSTISCPREPVEIDPGESTIMEGVGPEPLRLSRATTFVEQHVFGDNLPEDNGTAVRNLDTDLNTPEDSNSPPTSSPAVLAKHYKTLQTLFQKKNPNPETISHLLDLEFTARRAFMDSNTVPEESRHIVILDAYPCFKNIEHVMDELRRILDSNNSRYLSETRARWRDFCQKVQFLGVWKKILKPPMGMDEVHQAVEVLRILPSLFPSASAPPKKLKDASEALLHVLQDKEDPNTYLKKRPLSSPVLLLSPSNCLVAIGNKPTYPQTHPSPTNSPPVYGCADAHIPASRRR</sequence>
<dbReference type="Proteomes" id="UP001497482">
    <property type="component" value="Chromosome 4"/>
</dbReference>
<dbReference type="AlphaFoldDB" id="A0AAV2LU40"/>
<feature type="region of interest" description="Disordered" evidence="1">
    <location>
        <begin position="464"/>
        <end position="495"/>
    </location>
</feature>
<evidence type="ECO:0000313" key="3">
    <source>
        <dbReference type="Proteomes" id="UP001497482"/>
    </source>
</evidence>
<feature type="region of interest" description="Disordered" evidence="1">
    <location>
        <begin position="185"/>
        <end position="225"/>
    </location>
</feature>
<evidence type="ECO:0000313" key="2">
    <source>
        <dbReference type="EMBL" id="CAL1604534.1"/>
    </source>
</evidence>
<keyword evidence="3" id="KW-1185">Reference proteome</keyword>
<accession>A0AAV2LU40</accession>
<feature type="region of interest" description="Disordered" evidence="1">
    <location>
        <begin position="249"/>
        <end position="281"/>
    </location>
</feature>
<proteinExistence type="predicted"/>
<name>A0AAV2LU40_KNICA</name>
<dbReference type="EMBL" id="OZ035826">
    <property type="protein sequence ID" value="CAL1604534.1"/>
    <property type="molecule type" value="Genomic_DNA"/>
</dbReference>
<organism evidence="2 3">
    <name type="scientific">Knipowitschia caucasica</name>
    <name type="common">Caucasian dwarf goby</name>
    <name type="synonym">Pomatoschistus caucasicus</name>
    <dbReference type="NCBI Taxonomy" id="637954"/>
    <lineage>
        <taxon>Eukaryota</taxon>
        <taxon>Metazoa</taxon>
        <taxon>Chordata</taxon>
        <taxon>Craniata</taxon>
        <taxon>Vertebrata</taxon>
        <taxon>Euteleostomi</taxon>
        <taxon>Actinopterygii</taxon>
        <taxon>Neopterygii</taxon>
        <taxon>Teleostei</taxon>
        <taxon>Neoteleostei</taxon>
        <taxon>Acanthomorphata</taxon>
        <taxon>Gobiaria</taxon>
        <taxon>Gobiiformes</taxon>
        <taxon>Gobioidei</taxon>
        <taxon>Gobiidae</taxon>
        <taxon>Gobiinae</taxon>
        <taxon>Knipowitschia</taxon>
    </lineage>
</organism>
<reference evidence="2 3" key="1">
    <citation type="submission" date="2024-04" db="EMBL/GenBank/DDBJ databases">
        <authorList>
            <person name="Waldvogel A.-M."/>
            <person name="Schoenle A."/>
        </authorList>
    </citation>
    <scope>NUCLEOTIDE SEQUENCE [LARGE SCALE GENOMIC DNA]</scope>
</reference>
<feature type="compositionally biased region" description="Polar residues" evidence="1">
    <location>
        <begin position="265"/>
        <end position="281"/>
    </location>
</feature>